<protein>
    <submittedName>
        <fullName evidence="9">Acriflavine resistance protein B</fullName>
    </submittedName>
</protein>
<dbReference type="SUPFAM" id="SSF82866">
    <property type="entry name" value="Multidrug efflux transporter AcrB transmembrane domain"/>
    <property type="match status" value="2"/>
</dbReference>
<evidence type="ECO:0000256" key="8">
    <source>
        <dbReference type="SAM" id="Phobius"/>
    </source>
</evidence>
<feature type="transmembrane region" description="Helical" evidence="8">
    <location>
        <begin position="427"/>
        <end position="451"/>
    </location>
</feature>
<dbReference type="SUPFAM" id="SSF82714">
    <property type="entry name" value="Multidrug efflux transporter AcrB TolC docking domain, DN and DC subdomains"/>
    <property type="match status" value="2"/>
</dbReference>
<dbReference type="OrthoDB" id="9757904at2"/>
<keyword evidence="10" id="KW-1185">Reference proteome</keyword>
<dbReference type="PANTHER" id="PTHR32063">
    <property type="match status" value="1"/>
</dbReference>
<feature type="transmembrane region" description="Helical" evidence="8">
    <location>
        <begin position="359"/>
        <end position="379"/>
    </location>
</feature>
<evidence type="ECO:0000313" key="9">
    <source>
        <dbReference type="EMBL" id="AND70606.1"/>
    </source>
</evidence>
<feature type="transmembrane region" description="Helical" evidence="8">
    <location>
        <begin position="385"/>
        <end position="406"/>
    </location>
</feature>
<feature type="transmembrane region" description="Helical" evidence="8">
    <location>
        <begin position="872"/>
        <end position="895"/>
    </location>
</feature>
<dbReference type="GO" id="GO:0042910">
    <property type="term" value="F:xenobiotic transmembrane transporter activity"/>
    <property type="evidence" value="ECO:0007669"/>
    <property type="project" value="TreeGrafter"/>
</dbReference>
<dbReference type="STRING" id="445710.ATSB10_31520"/>
<dbReference type="FunFam" id="1.20.1640.10:FF:000001">
    <property type="entry name" value="Efflux pump membrane transporter"/>
    <property type="match status" value="1"/>
</dbReference>
<feature type="transmembrane region" description="Helical" evidence="8">
    <location>
        <begin position="943"/>
        <end position="962"/>
    </location>
</feature>
<feature type="transmembrane region" description="Helical" evidence="8">
    <location>
        <begin position="463"/>
        <end position="481"/>
    </location>
</feature>
<keyword evidence="3" id="KW-1003">Cell membrane</keyword>
<evidence type="ECO:0000313" key="10">
    <source>
        <dbReference type="Proteomes" id="UP000077255"/>
    </source>
</evidence>
<dbReference type="SUPFAM" id="SSF82693">
    <property type="entry name" value="Multidrug efflux transporter AcrB pore domain, PN1, PN2, PC1 and PC2 subdomains"/>
    <property type="match status" value="4"/>
</dbReference>
<keyword evidence="4" id="KW-0997">Cell inner membrane</keyword>
<evidence type="ECO:0000256" key="5">
    <source>
        <dbReference type="ARBA" id="ARBA00022692"/>
    </source>
</evidence>
<dbReference type="Proteomes" id="UP000077255">
    <property type="component" value="Chromosome"/>
</dbReference>
<proteinExistence type="predicted"/>
<dbReference type="Gene3D" id="3.30.2090.10">
    <property type="entry name" value="Multidrug efflux transporter AcrB TolC docking domain, DN and DC subdomains"/>
    <property type="match status" value="2"/>
</dbReference>
<dbReference type="Gene3D" id="3.30.70.1320">
    <property type="entry name" value="Multidrug efflux transporter AcrB pore domain like"/>
    <property type="match status" value="1"/>
</dbReference>
<dbReference type="InterPro" id="IPR027463">
    <property type="entry name" value="AcrB_DN_DC_subdom"/>
</dbReference>
<dbReference type="KEGG" id="dtx:ATSB10_31520"/>
<feature type="transmembrane region" description="Helical" evidence="8">
    <location>
        <begin position="522"/>
        <end position="544"/>
    </location>
</feature>
<evidence type="ECO:0000256" key="3">
    <source>
        <dbReference type="ARBA" id="ARBA00022475"/>
    </source>
</evidence>
<feature type="transmembrane region" description="Helical" evidence="8">
    <location>
        <begin position="845"/>
        <end position="865"/>
    </location>
</feature>
<evidence type="ECO:0000256" key="4">
    <source>
        <dbReference type="ARBA" id="ARBA00022519"/>
    </source>
</evidence>
<dbReference type="PANTHER" id="PTHR32063:SF14">
    <property type="entry name" value="BLL4319 PROTEIN"/>
    <property type="match status" value="1"/>
</dbReference>
<dbReference type="EMBL" id="CP014841">
    <property type="protein sequence ID" value="AND70606.1"/>
    <property type="molecule type" value="Genomic_DNA"/>
</dbReference>
<feature type="transmembrane region" description="Helical" evidence="8">
    <location>
        <begin position="333"/>
        <end position="352"/>
    </location>
</feature>
<reference evidence="9 10" key="1">
    <citation type="submission" date="2016-02" db="EMBL/GenBank/DDBJ databases">
        <title>Complete genome sequencing and analysis of ATSB10, Dyella thiooxydans isolated from rhizosphere soil of sunflower (Helianthus annuus L.).</title>
        <authorList>
            <person name="Lee Y."/>
            <person name="Hwangbo K."/>
            <person name="Chung H."/>
            <person name="Yoo J."/>
            <person name="Kim K.Y."/>
            <person name="Sa T.M."/>
            <person name="Um Y."/>
            <person name="Madhaiyan M."/>
        </authorList>
    </citation>
    <scope>NUCLEOTIDE SEQUENCE [LARGE SCALE GENOMIC DNA]</scope>
    <source>
        <strain evidence="9 10">ATSB10</strain>
    </source>
</reference>
<organism evidence="9 10">
    <name type="scientific">Dyella thiooxydans</name>
    <dbReference type="NCBI Taxonomy" id="445710"/>
    <lineage>
        <taxon>Bacteria</taxon>
        <taxon>Pseudomonadati</taxon>
        <taxon>Pseudomonadota</taxon>
        <taxon>Gammaproteobacteria</taxon>
        <taxon>Lysobacterales</taxon>
        <taxon>Rhodanobacteraceae</taxon>
        <taxon>Dyella</taxon>
    </lineage>
</organism>
<evidence type="ECO:0000256" key="2">
    <source>
        <dbReference type="ARBA" id="ARBA00022448"/>
    </source>
</evidence>
<feature type="transmembrane region" description="Helical" evidence="8">
    <location>
        <begin position="974"/>
        <end position="1000"/>
    </location>
</feature>
<sequence length="1019" mass="109069">MKFTDLFINKPVLAIVVSLLILVLGLKAVTSLTVRQYPETENATVTVSTAYYGADAQTMAGFITQPLEQAISQAQGIDYLSSTSVQGVSTITATLRLNYDANRALTEITTQVNSVKNQLPPQAQQPVLTVQTGETVDAMYMGFYSDVLPTNNITDYLSRVVKPKLDSIPGVQTAELLGARNFALRAWLDPARMAAHGVTAADVNTALAANNYLAAVGSSKGQAVTVDLTADSDLHTVEQFKQLAVKQVNGSIVRLEDVAKVTLGSDSYDFNVAFSGKRSVFIGIKVAPDANVLDVAKQVREAFPEIQHQLPSGLTGEIVYDGTEFVNSSIDEVIKTLVEALVIVTLVIFLFLGSLRAVIIPVIAMPLSLVGTFFVMLALGYSINLLTLLALVLAIGLVVDDAIIVVENVDRHMKEEHKTPLQSALLAARELGGPILAMTVVLIAVYVPIGFQKGLTGALFTEFAFTLAGAVTVSAVVALTLSPMMCATFFRGDQDEGRFVKFIDHQFERVQNGYKRMLHGTLSTWSVVIVMSGLLLLATIALGMTAQSQLAPEEDQGIVAGQIVGAPNATAQQMNVYAEQMYAAAKKLPEYEQMFQLTGVPTTNQGIGGVLFKPWDQRSRSAHELQQELQAAWNGIAGAKVAAFQFPPLPGASGLPIQMVITTTEPFQNLNEVASEVLAKAQASGKFYFIDSDLKVDKPQATVSFDRDMITSLGLTQKDVGASLGAALGGGYVNYFSISGRSYRVIPQVLQVDRLNPHQVLNYYLNTPGGKVIQASTVAKIKHEVVPRSLNHFQQLNSATISGVSGMSQGEALQYLAGLVKEVAPTGYTVDYAGQSRQFEKESGGFGGTLLFAVIIVFLALAAQFNSLRDPIVILVSVPLALFGALIFVNLFTSLNIYTEVGLVTLMGLISKHGILMVEFANHSQLAGMGKREAIEHAAAVRLRPILMTTAAMVLGVVPLVIASGAGAAGRFNMGLVISTGLAIGTLFTLFVVPAFYMLLSTDHHADKAADEEPPLLEA</sequence>
<keyword evidence="7 8" id="KW-0472">Membrane</keyword>
<dbReference type="AlphaFoldDB" id="A0A160N3P3"/>
<keyword evidence="6 8" id="KW-1133">Transmembrane helix</keyword>
<keyword evidence="5 8" id="KW-0812">Transmembrane</keyword>
<name>A0A160N3P3_9GAMM</name>
<evidence type="ECO:0000256" key="1">
    <source>
        <dbReference type="ARBA" id="ARBA00004429"/>
    </source>
</evidence>
<dbReference type="Gene3D" id="3.30.70.1440">
    <property type="entry name" value="Multidrug efflux transporter AcrB pore domain"/>
    <property type="match status" value="1"/>
</dbReference>
<dbReference type="Pfam" id="PF00873">
    <property type="entry name" value="ACR_tran"/>
    <property type="match status" value="1"/>
</dbReference>
<dbReference type="GO" id="GO:0005886">
    <property type="term" value="C:plasma membrane"/>
    <property type="evidence" value="ECO:0007669"/>
    <property type="project" value="UniProtKB-SubCell"/>
</dbReference>
<dbReference type="Gene3D" id="3.30.70.1430">
    <property type="entry name" value="Multidrug efflux transporter AcrB pore domain"/>
    <property type="match status" value="2"/>
</dbReference>
<gene>
    <name evidence="9" type="ORF">ATSB10_31520</name>
</gene>
<comment type="subcellular location">
    <subcellularLocation>
        <location evidence="1">Cell inner membrane</location>
        <topology evidence="1">Multi-pass membrane protein</topology>
    </subcellularLocation>
</comment>
<dbReference type="InterPro" id="IPR001036">
    <property type="entry name" value="Acrflvin-R"/>
</dbReference>
<evidence type="ECO:0000256" key="7">
    <source>
        <dbReference type="ARBA" id="ARBA00023136"/>
    </source>
</evidence>
<keyword evidence="2" id="KW-0813">Transport</keyword>
<dbReference type="RefSeq" id="WP_063673619.1">
    <property type="nucleotide sequence ID" value="NZ_CP014841.1"/>
</dbReference>
<dbReference type="PATRIC" id="fig|445710.3.peg.3151"/>
<dbReference type="PRINTS" id="PR00702">
    <property type="entry name" value="ACRIFLAVINRP"/>
</dbReference>
<evidence type="ECO:0000256" key="6">
    <source>
        <dbReference type="ARBA" id="ARBA00022989"/>
    </source>
</evidence>
<accession>A0A160N3P3</accession>
<dbReference type="Gene3D" id="1.20.1640.10">
    <property type="entry name" value="Multidrug efflux transporter AcrB transmembrane domain"/>
    <property type="match status" value="2"/>
</dbReference>